<dbReference type="Proteomes" id="UP000678393">
    <property type="component" value="Unassembled WGS sequence"/>
</dbReference>
<dbReference type="GO" id="GO:0016020">
    <property type="term" value="C:membrane"/>
    <property type="evidence" value="ECO:0007669"/>
    <property type="project" value="UniProtKB-SubCell"/>
</dbReference>
<dbReference type="Gene3D" id="1.20.1250.20">
    <property type="entry name" value="MFS general substrate transporter like domains"/>
    <property type="match status" value="1"/>
</dbReference>
<dbReference type="PANTHER" id="PTHR19444">
    <property type="entry name" value="UNC-93 RELATED"/>
    <property type="match status" value="1"/>
</dbReference>
<dbReference type="EMBL" id="CAJHNH020002275">
    <property type="protein sequence ID" value="CAG5126163.1"/>
    <property type="molecule type" value="Genomic_DNA"/>
</dbReference>
<organism evidence="8 9">
    <name type="scientific">Candidula unifasciata</name>
    <dbReference type="NCBI Taxonomy" id="100452"/>
    <lineage>
        <taxon>Eukaryota</taxon>
        <taxon>Metazoa</taxon>
        <taxon>Spiralia</taxon>
        <taxon>Lophotrochozoa</taxon>
        <taxon>Mollusca</taxon>
        <taxon>Gastropoda</taxon>
        <taxon>Heterobranchia</taxon>
        <taxon>Euthyneura</taxon>
        <taxon>Panpulmonata</taxon>
        <taxon>Eupulmonata</taxon>
        <taxon>Stylommatophora</taxon>
        <taxon>Helicina</taxon>
        <taxon>Helicoidea</taxon>
        <taxon>Geomitridae</taxon>
        <taxon>Candidula</taxon>
    </lineage>
</organism>
<dbReference type="InterPro" id="IPR051951">
    <property type="entry name" value="UNC-93_regulatory"/>
</dbReference>
<feature type="transmembrane region" description="Helical" evidence="7">
    <location>
        <begin position="685"/>
        <end position="709"/>
    </location>
</feature>
<keyword evidence="5 7" id="KW-0472">Membrane</keyword>
<sequence>MVDLPPVCEHDLMETQPAVSDNDQHCPLSVQRQQCESADTDTVSDHSQLSDTQDLSCKETDSVSEVLTCSPSFTNGNGEIGRQYSSVPGRDDHQTDEDSCQQDIVSKIFNNTYTDTVSSVASTTFLIKPSDQEQDSAVDYEDVTEIYFNCGYTDLPKRNIDRGEQGSHKISAKRNASFDVINGESSDRTEEKEPEQSENIRHSENPFQNIEEFVHQYLIPATESEVLSFDIQEITPSAGLLLEPTEYRDVTRQLLEINESFLFGSQSSVYDQDKTTQNKRAVTMQNLHERSSFVNLTNIEKMSRVCQRALVYLKDDLTFGSLASLSNIAAKQCTNPAQEVHFINNGHTVDVIGSTKHRRNVIALSISITLLFIAMGSVRNLQSSLNQEGGIGIISMAVSFVGYMLGSIVSSSIVQNFQPRKCIVVSLIPNLIYVAANIYPVLWLMTVISFIQGISLAIIWNAMSTYITFLSRGYAAKKNQDFDKVSCNFFGTFCLIYQSYHIIGNLIASLVLMPSTVTTLMNSTFQNITANKTTSSSSLDTLLEDFAAPVPVVFQIESVSEMSQNGNLWDSTHLNLCGAAFCNHFEVNGSMVSVSTSTKYLLFGIYMGCIALSMLVAAFVLEPLNHRLFQSTVSPAKKLKRQLVSLAHFSIDSRFLLLLPMLMYSIMQFGFISGEVTMAFVTCPLGIHMVGYIMICFGITASMCSYISGILCKYTGRVSQIITASVLNLAVLVFMTYWQPTSGSLIPYFCVIGLWGVGDGVWNCQVNSIMGVVFSDKFEEAYSGLRVAQGLGVAILFSYSNLVCMTVKIYIIAGVCVVSLVCYLTMELVVKYRIPHKQTLIKQTSV</sequence>
<name>A0A8S3ZA29_9EUPU</name>
<reference evidence="8" key="1">
    <citation type="submission" date="2021-04" db="EMBL/GenBank/DDBJ databases">
        <authorList>
            <consortium name="Molecular Ecology Group"/>
        </authorList>
    </citation>
    <scope>NUCLEOTIDE SEQUENCE</scope>
</reference>
<feature type="transmembrane region" description="Helical" evidence="7">
    <location>
        <begin position="361"/>
        <end position="378"/>
    </location>
</feature>
<feature type="region of interest" description="Disordered" evidence="6">
    <location>
        <begin position="158"/>
        <end position="205"/>
    </location>
</feature>
<proteinExistence type="inferred from homology"/>
<comment type="subcellular location">
    <subcellularLocation>
        <location evidence="1">Membrane</location>
        <topology evidence="1">Multi-pass membrane protein</topology>
    </subcellularLocation>
</comment>
<keyword evidence="3 7" id="KW-0812">Transmembrane</keyword>
<protein>
    <recommendedName>
        <fullName evidence="10">UNC93-like protein</fullName>
    </recommendedName>
</protein>
<evidence type="ECO:0000256" key="7">
    <source>
        <dbReference type="SAM" id="Phobius"/>
    </source>
</evidence>
<evidence type="ECO:0008006" key="10">
    <source>
        <dbReference type="Google" id="ProtNLM"/>
    </source>
</evidence>
<evidence type="ECO:0000256" key="5">
    <source>
        <dbReference type="ARBA" id="ARBA00023136"/>
    </source>
</evidence>
<feature type="transmembrane region" description="Helical" evidence="7">
    <location>
        <begin position="489"/>
        <end position="513"/>
    </location>
</feature>
<comment type="caution">
    <text evidence="8">The sequence shown here is derived from an EMBL/GenBank/DDBJ whole genome shotgun (WGS) entry which is preliminary data.</text>
</comment>
<feature type="transmembrane region" description="Helical" evidence="7">
    <location>
        <begin position="721"/>
        <end position="739"/>
    </location>
</feature>
<feature type="transmembrane region" description="Helical" evidence="7">
    <location>
        <begin position="600"/>
        <end position="621"/>
    </location>
</feature>
<dbReference type="InterPro" id="IPR010291">
    <property type="entry name" value="Ion_channel_UNC-93"/>
</dbReference>
<evidence type="ECO:0000313" key="9">
    <source>
        <dbReference type="Proteomes" id="UP000678393"/>
    </source>
</evidence>
<feature type="transmembrane region" description="Helical" evidence="7">
    <location>
        <begin position="809"/>
        <end position="830"/>
    </location>
</feature>
<gene>
    <name evidence="8" type="ORF">CUNI_LOCUS11721</name>
</gene>
<feature type="transmembrane region" description="Helical" evidence="7">
    <location>
        <begin position="655"/>
        <end position="673"/>
    </location>
</feature>
<evidence type="ECO:0000256" key="6">
    <source>
        <dbReference type="SAM" id="MobiDB-lite"/>
    </source>
</evidence>
<evidence type="ECO:0000256" key="4">
    <source>
        <dbReference type="ARBA" id="ARBA00022989"/>
    </source>
</evidence>
<keyword evidence="4 7" id="KW-1133">Transmembrane helix</keyword>
<evidence type="ECO:0000256" key="2">
    <source>
        <dbReference type="ARBA" id="ARBA00009172"/>
    </source>
</evidence>
<dbReference type="OrthoDB" id="78663at2759"/>
<feature type="compositionally biased region" description="Basic and acidic residues" evidence="6">
    <location>
        <begin position="185"/>
        <end position="204"/>
    </location>
</feature>
<comment type="similarity">
    <text evidence="2">Belongs to the unc-93 family.</text>
</comment>
<feature type="transmembrane region" description="Helical" evidence="7">
    <location>
        <begin position="422"/>
        <end position="442"/>
    </location>
</feature>
<dbReference type="Pfam" id="PF05978">
    <property type="entry name" value="UNC-93"/>
    <property type="match status" value="1"/>
</dbReference>
<accession>A0A8S3ZA29</accession>
<dbReference type="InterPro" id="IPR036259">
    <property type="entry name" value="MFS_trans_sf"/>
</dbReference>
<keyword evidence="9" id="KW-1185">Reference proteome</keyword>
<feature type="transmembrane region" description="Helical" evidence="7">
    <location>
        <begin position="390"/>
        <end position="410"/>
    </location>
</feature>
<evidence type="ECO:0000313" key="8">
    <source>
        <dbReference type="EMBL" id="CAG5126163.1"/>
    </source>
</evidence>
<dbReference type="PANTHER" id="PTHR19444:SF13">
    <property type="entry name" value="PROTEIN UNC-93 HOMOLOG A"/>
    <property type="match status" value="1"/>
</dbReference>
<evidence type="ECO:0000256" key="1">
    <source>
        <dbReference type="ARBA" id="ARBA00004141"/>
    </source>
</evidence>
<feature type="compositionally biased region" description="Basic and acidic residues" evidence="6">
    <location>
        <begin position="158"/>
        <end position="167"/>
    </location>
</feature>
<dbReference type="SUPFAM" id="SSF103473">
    <property type="entry name" value="MFS general substrate transporter"/>
    <property type="match status" value="2"/>
</dbReference>
<evidence type="ECO:0000256" key="3">
    <source>
        <dbReference type="ARBA" id="ARBA00022692"/>
    </source>
</evidence>
<feature type="transmembrane region" description="Helical" evidence="7">
    <location>
        <begin position="448"/>
        <end position="469"/>
    </location>
</feature>
<dbReference type="AlphaFoldDB" id="A0A8S3ZA29"/>